<dbReference type="InterPro" id="IPR011006">
    <property type="entry name" value="CheY-like_superfamily"/>
</dbReference>
<dbReference type="EMBL" id="SEUK01000056">
    <property type="protein sequence ID" value="KAA1156350.1"/>
    <property type="molecule type" value="Genomic_DNA"/>
</dbReference>
<evidence type="ECO:0000313" key="4">
    <source>
        <dbReference type="EMBL" id="KAA1156350.1"/>
    </source>
</evidence>
<dbReference type="PIRSF" id="PIRSF036883">
    <property type="entry name" value="RR_HD-GYP_mod"/>
    <property type="match status" value="1"/>
</dbReference>
<dbReference type="AlphaFoldDB" id="A0AB73BB72"/>
<proteinExistence type="predicted"/>
<dbReference type="Pfam" id="PF08668">
    <property type="entry name" value="HDOD"/>
    <property type="match status" value="1"/>
</dbReference>
<dbReference type="Proteomes" id="UP000324162">
    <property type="component" value="Unassembled WGS sequence"/>
</dbReference>
<dbReference type="InterPro" id="IPR001789">
    <property type="entry name" value="Sig_transdc_resp-reg_receiver"/>
</dbReference>
<name>A0AB73BB72_9GAMM</name>
<evidence type="ECO:0000259" key="3">
    <source>
        <dbReference type="PROSITE" id="PS51833"/>
    </source>
</evidence>
<dbReference type="SUPFAM" id="SSF52172">
    <property type="entry name" value="CheY-like"/>
    <property type="match status" value="1"/>
</dbReference>
<dbReference type="Pfam" id="PF00072">
    <property type="entry name" value="Response_reg"/>
    <property type="match status" value="1"/>
</dbReference>
<feature type="domain" description="HDOD" evidence="3">
    <location>
        <begin position="144"/>
        <end position="335"/>
    </location>
</feature>
<accession>A0AB73BB72</accession>
<gene>
    <name evidence="4" type="ORF">EU508_19890</name>
</gene>
<keyword evidence="1" id="KW-0597">Phosphoprotein</keyword>
<dbReference type="PANTHER" id="PTHR33525:SF5">
    <property type="entry name" value="TWO COMPONENT SIGNAL TRANSDUCTION SYSTEM RESPONSE REGULATOR"/>
    <property type="match status" value="1"/>
</dbReference>
<dbReference type="SMART" id="SM00448">
    <property type="entry name" value="REC"/>
    <property type="match status" value="1"/>
</dbReference>
<evidence type="ECO:0000313" key="5">
    <source>
        <dbReference type="Proteomes" id="UP000324162"/>
    </source>
</evidence>
<organism evidence="4 5">
    <name type="scientific">Pseudoalteromonas fuliginea</name>
    <dbReference type="NCBI Taxonomy" id="1872678"/>
    <lineage>
        <taxon>Bacteria</taxon>
        <taxon>Pseudomonadati</taxon>
        <taxon>Pseudomonadota</taxon>
        <taxon>Gammaproteobacteria</taxon>
        <taxon>Alteromonadales</taxon>
        <taxon>Pseudoalteromonadaceae</taxon>
        <taxon>Pseudoalteromonas</taxon>
    </lineage>
</organism>
<dbReference type="InterPro" id="IPR052340">
    <property type="entry name" value="RNase_Y/CdgJ"/>
</dbReference>
<dbReference type="Gene3D" id="1.10.3210.10">
    <property type="entry name" value="Hypothetical protein af1432"/>
    <property type="match status" value="1"/>
</dbReference>
<dbReference type="Gene3D" id="3.40.50.2300">
    <property type="match status" value="1"/>
</dbReference>
<reference evidence="4 5" key="1">
    <citation type="submission" date="2019-01" db="EMBL/GenBank/DDBJ databases">
        <title>Genome sequences of marine Pseudoalteromonas species.</title>
        <authorList>
            <person name="Boraston A.B."/>
            <person name="Hehemann J.-H."/>
            <person name="Vickers C.J."/>
            <person name="Salama-Alber O."/>
            <person name="Abe K."/>
            <person name="Hettle A.J."/>
        </authorList>
    </citation>
    <scope>NUCLEOTIDE SEQUENCE [LARGE SCALE GENOMIC DNA]</scope>
    <source>
        <strain evidence="4 5">PS42</strain>
    </source>
</reference>
<feature type="domain" description="Response regulatory" evidence="2">
    <location>
        <begin position="7"/>
        <end position="123"/>
    </location>
</feature>
<evidence type="ECO:0000259" key="2">
    <source>
        <dbReference type="PROSITE" id="PS50110"/>
    </source>
</evidence>
<dbReference type="GO" id="GO:0000160">
    <property type="term" value="P:phosphorelay signal transduction system"/>
    <property type="evidence" value="ECO:0007669"/>
    <property type="project" value="InterPro"/>
</dbReference>
<evidence type="ECO:0000256" key="1">
    <source>
        <dbReference type="PROSITE-ProRule" id="PRU00169"/>
    </source>
</evidence>
<dbReference type="PROSITE" id="PS51833">
    <property type="entry name" value="HDOD"/>
    <property type="match status" value="1"/>
</dbReference>
<sequence length="371" mass="41758">MHEQKINILLIDDDELLLRALARTLSRLCANVTVACLQLPNEFERYIENNNTPDIIFCDSMMPLSSGLKVLEHAKAICPTALRCLFTSDLSSNYQLQVNNTIHFHLVKPFTQKHLVAVLDSAKLLKLLPIHAPHRVILGQLSDLPFLGVVTQNLLSELNKNEPNISILENNISHDPVLTGKVLQVANSAFMGFDSQTTNLKEAIIRIGLVSLKAIVVFSELSQQLLNKAKQETLNELINKGYKKASMAQSLAKYLKQDRQTQLFAFAVGLLSVIGELAAMCIVQDNEDENVPKYALSAYLLALWGFEKSIVRAQLLDDLPVDEGISLTVIHMIVEHAYCQQVIEFNQTEYDFIDDLKILEDVQQWFLSFKK</sequence>
<protein>
    <submittedName>
        <fullName evidence="4">HDOD domain-containing protein</fullName>
    </submittedName>
</protein>
<dbReference type="PANTHER" id="PTHR33525">
    <property type="match status" value="1"/>
</dbReference>
<dbReference type="InterPro" id="IPR014626">
    <property type="entry name" value="Sig_transdc_resp-reg_put"/>
</dbReference>
<dbReference type="InterPro" id="IPR013976">
    <property type="entry name" value="HDOD"/>
</dbReference>
<feature type="modified residue" description="4-aspartylphosphate" evidence="1">
    <location>
        <position position="59"/>
    </location>
</feature>
<comment type="caution">
    <text evidence="4">The sequence shown here is derived from an EMBL/GenBank/DDBJ whole genome shotgun (WGS) entry which is preliminary data.</text>
</comment>
<dbReference type="SUPFAM" id="SSF109604">
    <property type="entry name" value="HD-domain/PDEase-like"/>
    <property type="match status" value="1"/>
</dbReference>
<dbReference type="PROSITE" id="PS50110">
    <property type="entry name" value="RESPONSE_REGULATORY"/>
    <property type="match status" value="1"/>
</dbReference>
<dbReference type="RefSeq" id="WP_008136970.1">
    <property type="nucleotide sequence ID" value="NZ_SEUK01000056.1"/>
</dbReference>